<evidence type="ECO:0000256" key="11">
    <source>
        <dbReference type="ARBA" id="ARBA00023136"/>
    </source>
</evidence>
<dbReference type="SUPFAM" id="SSF103481">
    <property type="entry name" value="Multidrug resistance efflux transporter EmrE"/>
    <property type="match status" value="1"/>
</dbReference>
<dbReference type="RefSeq" id="WP_413780146.1">
    <property type="nucleotide sequence ID" value="NZ_JAUOZS010000001.1"/>
</dbReference>
<keyword evidence="8" id="KW-0448">Lipopolysaccharide biosynthesis</keyword>
<keyword evidence="3" id="KW-1003">Cell membrane</keyword>
<evidence type="ECO:0000256" key="7">
    <source>
        <dbReference type="ARBA" id="ARBA00022692"/>
    </source>
</evidence>
<gene>
    <name evidence="14" type="ORF">Q4T40_10335</name>
</gene>
<dbReference type="InterPro" id="IPR037185">
    <property type="entry name" value="EmrE-like"/>
</dbReference>
<protein>
    <submittedName>
        <fullName evidence="14">EamA family transporter</fullName>
    </submittedName>
</protein>
<dbReference type="PANTHER" id="PTHR30561">
    <property type="entry name" value="SMR FAMILY PROTON-DEPENDENT DRUG EFFLUX TRANSPORTER SUGE"/>
    <property type="match status" value="1"/>
</dbReference>
<dbReference type="PANTHER" id="PTHR30561:SF9">
    <property type="entry name" value="4-AMINO-4-DEOXY-L-ARABINOSE-PHOSPHOUNDECAPRENOL FLIPPASE SUBUNIT ARNF-RELATED"/>
    <property type="match status" value="1"/>
</dbReference>
<feature type="transmembrane region" description="Helical" evidence="12">
    <location>
        <begin position="100"/>
        <end position="116"/>
    </location>
</feature>
<proteinExistence type="inferred from homology"/>
<evidence type="ECO:0000313" key="15">
    <source>
        <dbReference type="Proteomes" id="UP001254848"/>
    </source>
</evidence>
<dbReference type="Pfam" id="PF00892">
    <property type="entry name" value="EamA"/>
    <property type="match status" value="1"/>
</dbReference>
<keyword evidence="7 12" id="KW-0812">Transmembrane</keyword>
<keyword evidence="11 12" id="KW-0472">Membrane</keyword>
<evidence type="ECO:0000256" key="3">
    <source>
        <dbReference type="ARBA" id="ARBA00022475"/>
    </source>
</evidence>
<accession>A0ABU3NXW7</accession>
<feature type="domain" description="EamA" evidence="13">
    <location>
        <begin position="49"/>
        <end position="116"/>
    </location>
</feature>
<comment type="similarity">
    <text evidence="2">Belongs to the EamA transporter family.</text>
</comment>
<evidence type="ECO:0000259" key="13">
    <source>
        <dbReference type="Pfam" id="PF00892"/>
    </source>
</evidence>
<evidence type="ECO:0000256" key="4">
    <source>
        <dbReference type="ARBA" id="ARBA00022516"/>
    </source>
</evidence>
<comment type="caution">
    <text evidence="14">The sequence shown here is derived from an EMBL/GenBank/DDBJ whole genome shotgun (WGS) entry which is preliminary data.</text>
</comment>
<evidence type="ECO:0000313" key="14">
    <source>
        <dbReference type="EMBL" id="MDT8901640.1"/>
    </source>
</evidence>
<feature type="transmembrane region" description="Helical" evidence="12">
    <location>
        <begin position="49"/>
        <end position="67"/>
    </location>
</feature>
<comment type="subcellular location">
    <subcellularLocation>
        <location evidence="1">Cell membrane</location>
        <topology evidence="1">Multi-pass membrane protein</topology>
    </subcellularLocation>
</comment>
<keyword evidence="15" id="KW-1185">Reference proteome</keyword>
<dbReference type="InterPro" id="IPR000390">
    <property type="entry name" value="Small_drug/metabolite_transptr"/>
</dbReference>
<evidence type="ECO:0000256" key="9">
    <source>
        <dbReference type="ARBA" id="ARBA00022989"/>
    </source>
</evidence>
<evidence type="ECO:0000256" key="5">
    <source>
        <dbReference type="ARBA" id="ARBA00022519"/>
    </source>
</evidence>
<sequence>MWLVSWLPWCFLAALCESLGQISFKKAAVCTRHETGLAYYLCLAKNRHIYLGIAANLGEMAVWLYLISHLPLSVAYPLSGFQEMILILFAAVVLKEKVAPLAWAGVLLIAVGVSLVA</sequence>
<dbReference type="InterPro" id="IPR000620">
    <property type="entry name" value="EamA_dom"/>
</dbReference>
<evidence type="ECO:0000256" key="6">
    <source>
        <dbReference type="ARBA" id="ARBA00022556"/>
    </source>
</evidence>
<evidence type="ECO:0000256" key="2">
    <source>
        <dbReference type="ARBA" id="ARBA00007362"/>
    </source>
</evidence>
<keyword evidence="6" id="KW-0441">Lipid A biosynthesis</keyword>
<evidence type="ECO:0000256" key="12">
    <source>
        <dbReference type="SAM" id="Phobius"/>
    </source>
</evidence>
<feature type="transmembrane region" description="Helical" evidence="12">
    <location>
        <begin position="74"/>
        <end position="94"/>
    </location>
</feature>
<keyword evidence="4" id="KW-0444">Lipid biosynthesis</keyword>
<organism evidence="14 15">
    <name type="scientific">Anaeroselena agilis</name>
    <dbReference type="NCBI Taxonomy" id="3063788"/>
    <lineage>
        <taxon>Bacteria</taxon>
        <taxon>Bacillati</taxon>
        <taxon>Bacillota</taxon>
        <taxon>Negativicutes</taxon>
        <taxon>Acetonemataceae</taxon>
        <taxon>Anaeroselena</taxon>
    </lineage>
</organism>
<keyword evidence="10" id="KW-0443">Lipid metabolism</keyword>
<evidence type="ECO:0000256" key="10">
    <source>
        <dbReference type="ARBA" id="ARBA00023098"/>
    </source>
</evidence>
<keyword evidence="9 12" id="KW-1133">Transmembrane helix</keyword>
<reference evidence="14 15" key="1">
    <citation type="submission" date="2023-07" db="EMBL/GenBank/DDBJ databases">
        <title>The novel representative of Negativicutes class, Anaeroselena agilis gen. nov. sp. nov.</title>
        <authorList>
            <person name="Prokofeva M.I."/>
            <person name="Elcheninov A.G."/>
            <person name="Klyukina A."/>
            <person name="Kublanov I.V."/>
            <person name="Frolov E.N."/>
            <person name="Podosokorskaya O.A."/>
        </authorList>
    </citation>
    <scope>NUCLEOTIDE SEQUENCE [LARGE SCALE GENOMIC DNA]</scope>
    <source>
        <strain evidence="14 15">4137-cl</strain>
    </source>
</reference>
<dbReference type="Gene3D" id="1.10.3730.20">
    <property type="match status" value="1"/>
</dbReference>
<keyword evidence="5" id="KW-0997">Cell inner membrane</keyword>
<evidence type="ECO:0000256" key="8">
    <source>
        <dbReference type="ARBA" id="ARBA00022985"/>
    </source>
</evidence>
<name>A0ABU3NXW7_9FIRM</name>
<evidence type="ECO:0000256" key="1">
    <source>
        <dbReference type="ARBA" id="ARBA00004651"/>
    </source>
</evidence>
<dbReference type="Proteomes" id="UP001254848">
    <property type="component" value="Unassembled WGS sequence"/>
</dbReference>
<dbReference type="EMBL" id="JAUOZS010000001">
    <property type="protein sequence ID" value="MDT8901640.1"/>
    <property type="molecule type" value="Genomic_DNA"/>
</dbReference>